<feature type="compositionally biased region" description="Low complexity" evidence="1">
    <location>
        <begin position="110"/>
        <end position="128"/>
    </location>
</feature>
<dbReference type="HOGENOM" id="CLU_1961045_0_0_1"/>
<comment type="caution">
    <text evidence="2">The sequence shown here is derived from an EMBL/GenBank/DDBJ whole genome shotgun (WGS) entry which is preliminary data.</text>
</comment>
<evidence type="ECO:0000313" key="2">
    <source>
        <dbReference type="EMBL" id="KFX50959.1"/>
    </source>
</evidence>
<organism evidence="2">
    <name type="scientific">Talaromyces marneffei PM1</name>
    <dbReference type="NCBI Taxonomy" id="1077442"/>
    <lineage>
        <taxon>Eukaryota</taxon>
        <taxon>Fungi</taxon>
        <taxon>Dikarya</taxon>
        <taxon>Ascomycota</taxon>
        <taxon>Pezizomycotina</taxon>
        <taxon>Eurotiomycetes</taxon>
        <taxon>Eurotiomycetidae</taxon>
        <taxon>Eurotiales</taxon>
        <taxon>Trichocomaceae</taxon>
        <taxon>Talaromyces</taxon>
        <taxon>Talaromyces sect. Talaromyces</taxon>
    </lineage>
</organism>
<dbReference type="EMBL" id="JPOX01000006">
    <property type="protein sequence ID" value="KFX50959.1"/>
    <property type="molecule type" value="Genomic_DNA"/>
</dbReference>
<reference key="1">
    <citation type="journal article" date="2014" name="PLoS Genet.">
        <title>Signature Gene Expression Reveals Novel Clues to the Molecular Mechanisms of Dimorphic Transition in Penicillium marneffei.</title>
        <authorList>
            <person name="Yang E."/>
            <person name="Wang G."/>
            <person name="Cai J."/>
            <person name="Woo P.C."/>
            <person name="Lau S.K."/>
            <person name="Yuen K.-Y."/>
            <person name="Chow W.-N."/>
            <person name="Lin X."/>
        </authorList>
    </citation>
    <scope>NUCLEOTIDE SEQUENCE [LARGE SCALE GENOMIC DNA]</scope>
    <source>
        <strain>PM1</strain>
    </source>
</reference>
<name>A0A093VLU8_TALMA</name>
<accession>A0A093VLU8</accession>
<reference evidence="2" key="2">
    <citation type="journal article" date="2014" name="PLoS Genet.">
        <title>Signature gene expression reveals novel clues to the molecular mechanisms of dimorphic transition in Penicillium marneffei.</title>
        <authorList>
            <person name="Yang E."/>
            <person name="Wang G."/>
            <person name="Cai J."/>
            <person name="Woo P.C."/>
            <person name="Lau S.K."/>
            <person name="Yuen K.-Y."/>
            <person name="Chow W.-N."/>
            <person name="Lin X."/>
        </authorList>
    </citation>
    <scope>NUCLEOTIDE SEQUENCE</scope>
    <source>
        <strain evidence="2">PM1</strain>
    </source>
</reference>
<sequence length="128" mass="13997">MFLVAPPGTALSLVGTGWLVHRQGPVRPIVLDISTMRLRKPMKDDEILPNIRGDVGKIIHYYSGASYNVYRDTYGIPTPASAAELPCFHPRNHGSPRPGQWADPSAPRVTSSHLLTSHSSRRLSPSSS</sequence>
<gene>
    <name evidence="2" type="ORF">GQ26_0062260</name>
</gene>
<dbReference type="AlphaFoldDB" id="A0A093VLU8"/>
<evidence type="ECO:0000256" key="1">
    <source>
        <dbReference type="SAM" id="MobiDB-lite"/>
    </source>
</evidence>
<feature type="region of interest" description="Disordered" evidence="1">
    <location>
        <begin position="87"/>
        <end position="128"/>
    </location>
</feature>
<protein>
    <submittedName>
        <fullName evidence="2">Uncharacterized protein</fullName>
    </submittedName>
</protein>
<proteinExistence type="predicted"/>